<gene>
    <name evidence="2" type="ORF">SARC_04290</name>
</gene>
<accession>A0A0L0G5A7</accession>
<keyword evidence="3" id="KW-1185">Reference proteome</keyword>
<dbReference type="Proteomes" id="UP000054560">
    <property type="component" value="Unassembled WGS sequence"/>
</dbReference>
<protein>
    <submittedName>
        <fullName evidence="2">Uncharacterized protein</fullName>
    </submittedName>
</protein>
<proteinExistence type="predicted"/>
<name>A0A0L0G5A7_9EUKA</name>
<evidence type="ECO:0000313" key="3">
    <source>
        <dbReference type="Proteomes" id="UP000054560"/>
    </source>
</evidence>
<evidence type="ECO:0000256" key="1">
    <source>
        <dbReference type="SAM" id="MobiDB-lite"/>
    </source>
</evidence>
<reference evidence="2 3" key="1">
    <citation type="submission" date="2011-02" db="EMBL/GenBank/DDBJ databases">
        <title>The Genome Sequence of Sphaeroforma arctica JP610.</title>
        <authorList>
            <consortium name="The Broad Institute Genome Sequencing Platform"/>
            <person name="Russ C."/>
            <person name="Cuomo C."/>
            <person name="Young S.K."/>
            <person name="Zeng Q."/>
            <person name="Gargeya S."/>
            <person name="Alvarado L."/>
            <person name="Berlin A."/>
            <person name="Chapman S.B."/>
            <person name="Chen Z."/>
            <person name="Freedman E."/>
            <person name="Gellesch M."/>
            <person name="Goldberg J."/>
            <person name="Griggs A."/>
            <person name="Gujja S."/>
            <person name="Heilman E."/>
            <person name="Heiman D."/>
            <person name="Howarth C."/>
            <person name="Mehta T."/>
            <person name="Neiman D."/>
            <person name="Pearson M."/>
            <person name="Roberts A."/>
            <person name="Saif S."/>
            <person name="Shea T."/>
            <person name="Shenoy N."/>
            <person name="Sisk P."/>
            <person name="Stolte C."/>
            <person name="Sykes S."/>
            <person name="White J."/>
            <person name="Yandava C."/>
            <person name="Burger G."/>
            <person name="Gray M.W."/>
            <person name="Holland P.W.H."/>
            <person name="King N."/>
            <person name="Lang F.B.F."/>
            <person name="Roger A.J."/>
            <person name="Ruiz-Trillo I."/>
            <person name="Haas B."/>
            <person name="Nusbaum C."/>
            <person name="Birren B."/>
        </authorList>
    </citation>
    <scope>NUCLEOTIDE SEQUENCE [LARGE SCALE GENOMIC DNA]</scope>
    <source>
        <strain evidence="2 3">JP610</strain>
    </source>
</reference>
<evidence type="ECO:0000313" key="2">
    <source>
        <dbReference type="EMBL" id="KNC83448.1"/>
    </source>
</evidence>
<dbReference type="AlphaFoldDB" id="A0A0L0G5A7"/>
<feature type="region of interest" description="Disordered" evidence="1">
    <location>
        <begin position="67"/>
        <end position="88"/>
    </location>
</feature>
<dbReference type="RefSeq" id="XP_014157350.1">
    <property type="nucleotide sequence ID" value="XM_014301875.1"/>
</dbReference>
<dbReference type="GeneID" id="25904794"/>
<organism evidence="2 3">
    <name type="scientific">Sphaeroforma arctica JP610</name>
    <dbReference type="NCBI Taxonomy" id="667725"/>
    <lineage>
        <taxon>Eukaryota</taxon>
        <taxon>Ichthyosporea</taxon>
        <taxon>Ichthyophonida</taxon>
        <taxon>Sphaeroforma</taxon>
    </lineage>
</organism>
<sequence length="88" mass="9640">MRPCMLWTPRDVKTTKMPRLQPLFEYIVSNYAGGRITAHTALDDANMTDQCGRSDCRHASQSMAAVATTTKGSHVKANTSTSSAYEVT</sequence>
<dbReference type="EMBL" id="KQ241832">
    <property type="protein sequence ID" value="KNC83448.1"/>
    <property type="molecule type" value="Genomic_DNA"/>
</dbReference>